<proteinExistence type="predicted"/>
<accession>A0ABR1RG14</accession>
<dbReference type="PANTHER" id="PTHR24148:SF64">
    <property type="entry name" value="HETEROKARYON INCOMPATIBILITY DOMAIN-CONTAINING PROTEIN"/>
    <property type="match status" value="1"/>
</dbReference>
<gene>
    <name evidence="2" type="ORF">PG991_012084</name>
</gene>
<dbReference type="Proteomes" id="UP001396898">
    <property type="component" value="Unassembled WGS sequence"/>
</dbReference>
<dbReference type="PANTHER" id="PTHR24148">
    <property type="entry name" value="ANKYRIN REPEAT DOMAIN-CONTAINING PROTEIN 39 HOMOLOG-RELATED"/>
    <property type="match status" value="1"/>
</dbReference>
<keyword evidence="3" id="KW-1185">Reference proteome</keyword>
<name>A0ABR1RG14_9PEZI</name>
<evidence type="ECO:0000259" key="1">
    <source>
        <dbReference type="Pfam" id="PF06985"/>
    </source>
</evidence>
<dbReference type="InterPro" id="IPR010730">
    <property type="entry name" value="HET"/>
</dbReference>
<feature type="domain" description="Heterokaryon incompatibility" evidence="1">
    <location>
        <begin position="46"/>
        <end position="134"/>
    </location>
</feature>
<evidence type="ECO:0000313" key="2">
    <source>
        <dbReference type="EMBL" id="KAK8009533.1"/>
    </source>
</evidence>
<reference evidence="2 3" key="1">
    <citation type="submission" date="2023-01" db="EMBL/GenBank/DDBJ databases">
        <title>Analysis of 21 Apiospora genomes using comparative genomics revels a genus with tremendous synthesis potential of carbohydrate active enzymes and secondary metabolites.</title>
        <authorList>
            <person name="Sorensen T."/>
        </authorList>
    </citation>
    <scope>NUCLEOTIDE SEQUENCE [LARGE SCALE GENOMIC DNA]</scope>
    <source>
        <strain evidence="2 3">CBS 20057</strain>
    </source>
</reference>
<evidence type="ECO:0000313" key="3">
    <source>
        <dbReference type="Proteomes" id="UP001396898"/>
    </source>
</evidence>
<dbReference type="Pfam" id="PF06985">
    <property type="entry name" value="HET"/>
    <property type="match status" value="1"/>
</dbReference>
<comment type="caution">
    <text evidence="2">The sequence shown here is derived from an EMBL/GenBank/DDBJ whole genome shotgun (WGS) entry which is preliminary data.</text>
</comment>
<protein>
    <recommendedName>
        <fullName evidence="1">Heterokaryon incompatibility domain-containing protein</fullName>
    </recommendedName>
</protein>
<dbReference type="EMBL" id="JAQQWI010000016">
    <property type="protein sequence ID" value="KAK8009533.1"/>
    <property type="molecule type" value="Genomic_DNA"/>
</dbReference>
<sequence>MIDQYKHAPLQSGSIRLLDLLPSSRPEAPVRCRIRHVKFAKAQSAYEALSYVWGAAEGSCAINCDGGELLLKQLRRKYRIRALWIDAICIDQTAAGEPERNEQIKNMGQVYANASTVLVWLGPESLPHATTMDLLHDELTHGTDQELAFARRCDILFGSKRISWRHLRALMIVCDITNNVSDHDLHFEVGPMYERIRFREGARRLVKSQGKFGHNNNDDFFPDCDDRRRAFLTSMTGLESKLPHDKLYGLYPILRLLSIDLPEPDYSASIVKVAQDFTRAAVASLGTLDVITSGLPNEGPVMPSWIPCDLTNPKPEAWARQGHSALSWCFRDDGKRSKALLGPETEPNKLGVFGKRIGVLRTVLACTAEPLDPSKDLEDLVRVFREWCRYADTRPDRETAIEKSFKSYGLYRWQYALLYPDCRILEPEEVAKHTPAGTTDDAVAIICNYFRYLLEESPPEVEHEKESLREALLNGKWAFVTTDSGYTGRAYRTCREEDEVWLLAGSSDPVVLRPAGTMGEFCYITPGYFYGMMDKEN</sequence>
<dbReference type="InterPro" id="IPR052895">
    <property type="entry name" value="HetReg/Transcr_Mod"/>
</dbReference>
<organism evidence="2 3">
    <name type="scientific">Apiospora marii</name>
    <dbReference type="NCBI Taxonomy" id="335849"/>
    <lineage>
        <taxon>Eukaryota</taxon>
        <taxon>Fungi</taxon>
        <taxon>Dikarya</taxon>
        <taxon>Ascomycota</taxon>
        <taxon>Pezizomycotina</taxon>
        <taxon>Sordariomycetes</taxon>
        <taxon>Xylariomycetidae</taxon>
        <taxon>Amphisphaeriales</taxon>
        <taxon>Apiosporaceae</taxon>
        <taxon>Apiospora</taxon>
    </lineage>
</organism>